<evidence type="ECO:0000256" key="1">
    <source>
        <dbReference type="SAM" id="MobiDB-lite"/>
    </source>
</evidence>
<sequence>MHPASPDKEDHMAINSINTVTAAAAASTQTTTKSAEKTSETTKKAASSKTASGVIYEKSSDSRTDKASNKTTSKTDNAAIVAKLKADAEQRTAQLRSIVEQMMTKQGVAIGTADDMWKFLAKGDFTVSADVKAQAQADIADDGYWGVEQTSDRILDFAKALSGDDPDKANAMLEAFKKGFEQATKAWGDKLPDISQRTYDAVVEKFNKWKNGTEDASTEA</sequence>
<feature type="compositionally biased region" description="Basic and acidic residues" evidence="1">
    <location>
        <begin position="34"/>
        <end position="43"/>
    </location>
</feature>
<comment type="caution">
    <text evidence="2">The sequence shown here is derived from an EMBL/GenBank/DDBJ whole genome shotgun (WGS) entry which is preliminary data.</text>
</comment>
<accession>A0A396ABT1</accession>
<evidence type="ECO:0000313" key="2">
    <source>
        <dbReference type="EMBL" id="RHD03149.1"/>
    </source>
</evidence>
<dbReference type="AlphaFoldDB" id="A0A396ABT1"/>
<feature type="region of interest" description="Disordered" evidence="1">
    <location>
        <begin position="1"/>
        <end position="74"/>
    </location>
</feature>
<protein>
    <submittedName>
        <fullName evidence="2">Uncharacterized protein</fullName>
    </submittedName>
</protein>
<feature type="compositionally biased region" description="Basic and acidic residues" evidence="1">
    <location>
        <begin position="1"/>
        <end position="12"/>
    </location>
</feature>
<dbReference type="Proteomes" id="UP000266391">
    <property type="component" value="Unassembled WGS sequence"/>
</dbReference>
<name>A0A396ABT1_9FIRM</name>
<proteinExistence type="predicted"/>
<gene>
    <name evidence="2" type="ORF">DW813_09490</name>
</gene>
<reference evidence="2 3" key="1">
    <citation type="submission" date="2018-08" db="EMBL/GenBank/DDBJ databases">
        <title>A genome reference for cultivated species of the human gut microbiota.</title>
        <authorList>
            <person name="Zou Y."/>
            <person name="Xue W."/>
            <person name="Luo G."/>
        </authorList>
    </citation>
    <scope>NUCLEOTIDE SEQUENCE [LARGE SCALE GENOMIC DNA]</scope>
    <source>
        <strain evidence="2 3">AM32-8LB</strain>
    </source>
</reference>
<organism evidence="2 3">
    <name type="scientific">Roseburia inulinivorans</name>
    <dbReference type="NCBI Taxonomy" id="360807"/>
    <lineage>
        <taxon>Bacteria</taxon>
        <taxon>Bacillati</taxon>
        <taxon>Bacillota</taxon>
        <taxon>Clostridia</taxon>
        <taxon>Lachnospirales</taxon>
        <taxon>Lachnospiraceae</taxon>
        <taxon>Roseburia</taxon>
    </lineage>
</organism>
<feature type="compositionally biased region" description="Low complexity" evidence="1">
    <location>
        <begin position="21"/>
        <end position="33"/>
    </location>
</feature>
<feature type="compositionally biased region" description="Basic and acidic residues" evidence="1">
    <location>
        <begin position="58"/>
        <end position="68"/>
    </location>
</feature>
<dbReference type="EMBL" id="QSIQ01000013">
    <property type="protein sequence ID" value="RHD03149.1"/>
    <property type="molecule type" value="Genomic_DNA"/>
</dbReference>
<evidence type="ECO:0000313" key="3">
    <source>
        <dbReference type="Proteomes" id="UP000266391"/>
    </source>
</evidence>